<evidence type="ECO:0000313" key="3">
    <source>
        <dbReference type="Proteomes" id="UP000325295"/>
    </source>
</evidence>
<dbReference type="EMBL" id="CP043939">
    <property type="protein sequence ID" value="QER67214.1"/>
    <property type="molecule type" value="Genomic_DNA"/>
</dbReference>
<accession>A0A5P1X2V3</accession>
<dbReference type="KEGG" id="lnn:F0161_04645"/>
<dbReference type="OrthoDB" id="2286174at2"/>
<organism evidence="2 3">
    <name type="scientific">Paucilactobacillus nenjiangensis</name>
    <dbReference type="NCBI Taxonomy" id="1296540"/>
    <lineage>
        <taxon>Bacteria</taxon>
        <taxon>Bacillati</taxon>
        <taxon>Bacillota</taxon>
        <taxon>Bacilli</taxon>
        <taxon>Lactobacillales</taxon>
        <taxon>Lactobacillaceae</taxon>
        <taxon>Paucilactobacillus</taxon>
    </lineage>
</organism>
<evidence type="ECO:0000313" key="2">
    <source>
        <dbReference type="EMBL" id="QER67214.1"/>
    </source>
</evidence>
<gene>
    <name evidence="2" type="ORF">F0161_04645</name>
</gene>
<proteinExistence type="predicted"/>
<dbReference type="Proteomes" id="UP000325295">
    <property type="component" value="Chromosome"/>
</dbReference>
<dbReference type="RefSeq" id="WP_137602190.1">
    <property type="nucleotide sequence ID" value="NZ_BJEB01000035.1"/>
</dbReference>
<sequence length="285" mass="30797">MKKTIIIGAIIFIIGAILAFIGLSNGASTSLVWQNGLKIDRRINQTKQVSKFNSIHLDTNNYEVKIKSGTNYSVEVKGSKMDKPKVAVSHKALTIESAENESGTFGFNDHDNEIIITVPNGTKLDDVTGSTNYYELEINNITANNINLDTDSSLDANNLIVTGGGHITSTNGEIDLENSNLTNVNIKQTNGSVSAENSTFTSGRIENENGSLELDDVTFNQTVTLSNDNGKIEIENPITEGYQLTSTNGSIHLFGNHQSSNLNQNENATNKIVATTTNGKIEISN</sequence>
<dbReference type="Pfam" id="PF13349">
    <property type="entry name" value="DUF4097"/>
    <property type="match status" value="1"/>
</dbReference>
<protein>
    <submittedName>
        <fullName evidence="2">DUF4097 domain-containing protein</fullName>
    </submittedName>
</protein>
<evidence type="ECO:0000259" key="1">
    <source>
        <dbReference type="Pfam" id="PF13349"/>
    </source>
</evidence>
<feature type="domain" description="DUF4097" evidence="1">
    <location>
        <begin position="53"/>
        <end position="283"/>
    </location>
</feature>
<keyword evidence="3" id="KW-1185">Reference proteome</keyword>
<reference evidence="2 3" key="1">
    <citation type="submission" date="2019-09" db="EMBL/GenBank/DDBJ databases">
        <title>Complete Genome Sequence of Lactobacillus nenjiangensis SH-Y15, isolated from sauerkraut.</title>
        <authorList>
            <person name="Yang H."/>
        </authorList>
    </citation>
    <scope>NUCLEOTIDE SEQUENCE [LARGE SCALE GENOMIC DNA]</scope>
    <source>
        <strain evidence="2 3">SH-Y15</strain>
    </source>
</reference>
<dbReference type="InterPro" id="IPR025164">
    <property type="entry name" value="Toastrack_DUF4097"/>
</dbReference>
<dbReference type="AlphaFoldDB" id="A0A5P1X2V3"/>
<name>A0A5P1X2V3_9LACO</name>